<dbReference type="RefSeq" id="XP_004350433.1">
    <property type="nucleotide sequence ID" value="XM_004350383.1"/>
</dbReference>
<keyword evidence="5 6" id="KW-0539">Nucleus</keyword>
<dbReference type="STRING" id="1054147.F4QDA1"/>
<evidence type="ECO:0000313" key="7">
    <source>
        <dbReference type="EMBL" id="EGG13729.1"/>
    </source>
</evidence>
<dbReference type="Pfam" id="PF01201">
    <property type="entry name" value="Ribosomal_S8e"/>
    <property type="match status" value="1"/>
</dbReference>
<dbReference type="Gene3D" id="2.40.10.310">
    <property type="match status" value="1"/>
</dbReference>
<dbReference type="GO" id="GO:0030684">
    <property type="term" value="C:preribosome"/>
    <property type="evidence" value="ECO:0007669"/>
    <property type="project" value="UniProtKB-ARBA"/>
</dbReference>
<comment type="subunit">
    <text evidence="6">Component of the pre-66S ribosomal particle.</text>
</comment>
<dbReference type="InterPro" id="IPR039411">
    <property type="entry name" value="NSA2_fam"/>
</dbReference>
<dbReference type="Proteomes" id="UP000007797">
    <property type="component" value="Unassembled WGS sequence"/>
</dbReference>
<evidence type="ECO:0000313" key="8">
    <source>
        <dbReference type="Proteomes" id="UP000007797"/>
    </source>
</evidence>
<dbReference type="EMBL" id="GL883029">
    <property type="protein sequence ID" value="EGG13729.1"/>
    <property type="molecule type" value="Genomic_DNA"/>
</dbReference>
<dbReference type="PANTHER" id="PTHR12642">
    <property type="entry name" value="RIBOSOME BIOGENESIS PROTEIN NSA2 HOMOLOG"/>
    <property type="match status" value="1"/>
</dbReference>
<dbReference type="GO" id="GO:0042273">
    <property type="term" value="P:ribosomal large subunit biogenesis"/>
    <property type="evidence" value="ECO:0007669"/>
    <property type="project" value="UniProtKB-ARBA"/>
</dbReference>
<dbReference type="OrthoDB" id="1847590at2759"/>
<dbReference type="OMA" id="TNTPEND"/>
<evidence type="ECO:0000256" key="5">
    <source>
        <dbReference type="ARBA" id="ARBA00023242"/>
    </source>
</evidence>
<sequence length="260" mass="29779">MAQGDYIELHRKRFGRRFDHFEKLRKKTAREGHKRSALAQKLTGFKAKLLNKKRYAEKAAMKKQIALHQERTNKKASTDNIKEGAVPSYLLDREGVSRAKVLSNMVKQKRKEKAGKWNVPLPKVRAISEDEMFKVIRTGKRQKKAWKRMVTKVTFVGEGFTRKPPKYERFIRPTGLRFKKANVTHPELKSTFYLDILSVKKNPQSPTYTQLGVITKGTIIEVNVSDLGLVTQTGKVVWGKYAQVTNNPENDGTINALLLV</sequence>
<keyword evidence="6" id="KW-0687">Ribonucleoprotein</keyword>
<evidence type="ECO:0000256" key="3">
    <source>
        <dbReference type="ARBA" id="ARBA00022517"/>
    </source>
</evidence>
<keyword evidence="3 6" id="KW-0690">Ribosome biogenesis</keyword>
<comment type="function">
    <text evidence="6">Involved in the biogenesis of the 60S ribosomal subunit. May play a part in the quality control of pre-60S particles.</text>
</comment>
<keyword evidence="4 6" id="KW-0698">rRNA processing</keyword>
<comment type="subcellular location">
    <subcellularLocation>
        <location evidence="1 6">Nucleus</location>
        <location evidence="1 6">Nucleolus</location>
    </subcellularLocation>
</comment>
<dbReference type="KEGG" id="dfa:DFA_11490"/>
<name>F4QDA1_CACFS</name>
<evidence type="ECO:0000256" key="2">
    <source>
        <dbReference type="ARBA" id="ARBA00005424"/>
    </source>
</evidence>
<dbReference type="AlphaFoldDB" id="F4QDA1"/>
<protein>
    <recommendedName>
        <fullName evidence="6">Ribosome biogenesis protein NSA2 homolog</fullName>
    </recommendedName>
</protein>
<reference evidence="8" key="1">
    <citation type="journal article" date="2011" name="Genome Res.">
        <title>Phylogeny-wide analysis of social amoeba genomes highlights ancient origins for complex intercellular communication.</title>
        <authorList>
            <person name="Heidel A.J."/>
            <person name="Lawal H.M."/>
            <person name="Felder M."/>
            <person name="Schilde C."/>
            <person name="Helps N.R."/>
            <person name="Tunggal B."/>
            <person name="Rivero F."/>
            <person name="John U."/>
            <person name="Schleicher M."/>
            <person name="Eichinger L."/>
            <person name="Platzer M."/>
            <person name="Noegel A.A."/>
            <person name="Schaap P."/>
            <person name="Gloeckner G."/>
        </authorList>
    </citation>
    <scope>NUCLEOTIDE SEQUENCE [LARGE SCALE GENOMIC DNA]</scope>
    <source>
        <strain evidence="8">SH3</strain>
    </source>
</reference>
<dbReference type="CDD" id="cd11381">
    <property type="entry name" value="NSA2"/>
    <property type="match status" value="1"/>
</dbReference>
<dbReference type="GeneID" id="14866146"/>
<evidence type="ECO:0000256" key="1">
    <source>
        <dbReference type="ARBA" id="ARBA00004604"/>
    </source>
</evidence>
<dbReference type="FunFam" id="2.40.10.310:FF:000001">
    <property type="entry name" value="NSA2, ribosome biogenesis homolog"/>
    <property type="match status" value="1"/>
</dbReference>
<gene>
    <name evidence="7" type="ORF">DFA_11490</name>
</gene>
<proteinExistence type="inferred from homology"/>
<dbReference type="GO" id="GO:0006364">
    <property type="term" value="P:rRNA processing"/>
    <property type="evidence" value="ECO:0007669"/>
    <property type="project" value="UniProtKB-KW"/>
</dbReference>
<dbReference type="GO" id="GO:0005730">
    <property type="term" value="C:nucleolus"/>
    <property type="evidence" value="ECO:0007669"/>
    <property type="project" value="UniProtKB-SubCell"/>
</dbReference>
<comment type="similarity">
    <text evidence="2 6">Belongs to the eukaryotic ribosomal protein eS8 family. Ribosome biogenesis protein NSA2 subfamily.</text>
</comment>
<keyword evidence="8" id="KW-1185">Reference proteome</keyword>
<dbReference type="InterPro" id="IPR022309">
    <property type="entry name" value="Ribosomal_Se8/biogenesis_NSA2"/>
</dbReference>
<organism evidence="7 8">
    <name type="scientific">Cavenderia fasciculata</name>
    <name type="common">Slime mold</name>
    <name type="synonym">Dictyostelium fasciculatum</name>
    <dbReference type="NCBI Taxonomy" id="261658"/>
    <lineage>
        <taxon>Eukaryota</taxon>
        <taxon>Amoebozoa</taxon>
        <taxon>Evosea</taxon>
        <taxon>Eumycetozoa</taxon>
        <taxon>Dictyostelia</taxon>
        <taxon>Acytosteliales</taxon>
        <taxon>Cavenderiaceae</taxon>
        <taxon>Cavenderia</taxon>
    </lineage>
</organism>
<evidence type="ECO:0000256" key="4">
    <source>
        <dbReference type="ARBA" id="ARBA00022552"/>
    </source>
</evidence>
<accession>F4QDA1</accession>
<evidence type="ECO:0000256" key="6">
    <source>
        <dbReference type="RuleBase" id="RU367114"/>
    </source>
</evidence>